<keyword evidence="13" id="KW-1185">Reference proteome</keyword>
<protein>
    <submittedName>
        <fullName evidence="12">Uncharacterized protein</fullName>
    </submittedName>
</protein>
<keyword evidence="4" id="KW-1003">Cell membrane</keyword>
<keyword evidence="10" id="KW-0407">Ion channel</keyword>
<keyword evidence="9 11" id="KW-0472">Membrane</keyword>
<dbReference type="Proteomes" id="UP001186944">
    <property type="component" value="Unassembled WGS sequence"/>
</dbReference>
<keyword evidence="3" id="KW-0813">Transport</keyword>
<feature type="transmembrane region" description="Helical" evidence="11">
    <location>
        <begin position="168"/>
        <end position="192"/>
    </location>
</feature>
<keyword evidence="7 11" id="KW-1133">Transmembrane helix</keyword>
<evidence type="ECO:0000256" key="10">
    <source>
        <dbReference type="ARBA" id="ARBA00023303"/>
    </source>
</evidence>
<evidence type="ECO:0000313" key="13">
    <source>
        <dbReference type="Proteomes" id="UP001186944"/>
    </source>
</evidence>
<dbReference type="Pfam" id="PF03189">
    <property type="entry name" value="Otopetrin"/>
    <property type="match status" value="1"/>
</dbReference>
<evidence type="ECO:0000256" key="9">
    <source>
        <dbReference type="ARBA" id="ARBA00023136"/>
    </source>
</evidence>
<comment type="subcellular location">
    <subcellularLocation>
        <location evidence="1">Cell membrane</location>
        <topology evidence="1">Multi-pass membrane protein</topology>
    </subcellularLocation>
</comment>
<proteinExistence type="inferred from homology"/>
<name>A0AA88XGL6_PINIB</name>
<evidence type="ECO:0000256" key="8">
    <source>
        <dbReference type="ARBA" id="ARBA00023065"/>
    </source>
</evidence>
<dbReference type="GO" id="GO:0015252">
    <property type="term" value="F:proton channel activity"/>
    <property type="evidence" value="ECO:0007669"/>
    <property type="project" value="InterPro"/>
</dbReference>
<feature type="transmembrane region" description="Helical" evidence="11">
    <location>
        <begin position="107"/>
        <end position="128"/>
    </location>
</feature>
<feature type="transmembrane region" description="Helical" evidence="11">
    <location>
        <begin position="32"/>
        <end position="57"/>
    </location>
</feature>
<dbReference type="InterPro" id="IPR004878">
    <property type="entry name" value="Otopetrin"/>
</dbReference>
<feature type="transmembrane region" description="Helical" evidence="11">
    <location>
        <begin position="223"/>
        <end position="243"/>
    </location>
</feature>
<evidence type="ECO:0000256" key="4">
    <source>
        <dbReference type="ARBA" id="ARBA00022475"/>
    </source>
</evidence>
<keyword evidence="5 11" id="KW-0812">Transmembrane</keyword>
<evidence type="ECO:0000256" key="3">
    <source>
        <dbReference type="ARBA" id="ARBA00022448"/>
    </source>
</evidence>
<dbReference type="EMBL" id="VSWD01000013">
    <property type="protein sequence ID" value="KAK3084138.1"/>
    <property type="molecule type" value="Genomic_DNA"/>
</dbReference>
<dbReference type="GO" id="GO:0005886">
    <property type="term" value="C:plasma membrane"/>
    <property type="evidence" value="ECO:0007669"/>
    <property type="project" value="UniProtKB-SubCell"/>
</dbReference>
<evidence type="ECO:0000256" key="1">
    <source>
        <dbReference type="ARBA" id="ARBA00004651"/>
    </source>
</evidence>
<dbReference type="PANTHER" id="PTHR21522:SF32">
    <property type="entry name" value="OTOPETRIN-2"/>
    <property type="match status" value="1"/>
</dbReference>
<dbReference type="AlphaFoldDB" id="A0AA88XGL6"/>
<evidence type="ECO:0000256" key="7">
    <source>
        <dbReference type="ARBA" id="ARBA00022989"/>
    </source>
</evidence>
<dbReference type="PANTHER" id="PTHR21522">
    <property type="entry name" value="PROTON CHANNEL OTOP"/>
    <property type="match status" value="1"/>
</dbReference>
<gene>
    <name evidence="12" type="ORF">FSP39_008850</name>
</gene>
<organism evidence="12 13">
    <name type="scientific">Pinctada imbricata</name>
    <name type="common">Atlantic pearl-oyster</name>
    <name type="synonym">Pinctada martensii</name>
    <dbReference type="NCBI Taxonomy" id="66713"/>
    <lineage>
        <taxon>Eukaryota</taxon>
        <taxon>Metazoa</taxon>
        <taxon>Spiralia</taxon>
        <taxon>Lophotrochozoa</taxon>
        <taxon>Mollusca</taxon>
        <taxon>Bivalvia</taxon>
        <taxon>Autobranchia</taxon>
        <taxon>Pteriomorphia</taxon>
        <taxon>Pterioida</taxon>
        <taxon>Pterioidea</taxon>
        <taxon>Pteriidae</taxon>
        <taxon>Pinctada</taxon>
    </lineage>
</organism>
<evidence type="ECO:0000256" key="11">
    <source>
        <dbReference type="SAM" id="Phobius"/>
    </source>
</evidence>
<feature type="transmembrane region" description="Helical" evidence="11">
    <location>
        <begin position="69"/>
        <end position="87"/>
    </location>
</feature>
<evidence type="ECO:0000256" key="6">
    <source>
        <dbReference type="ARBA" id="ARBA00022781"/>
    </source>
</evidence>
<reference evidence="12" key="1">
    <citation type="submission" date="2019-08" db="EMBL/GenBank/DDBJ databases">
        <title>The improved chromosome-level genome for the pearl oyster Pinctada fucata martensii using PacBio sequencing and Hi-C.</title>
        <authorList>
            <person name="Zheng Z."/>
        </authorList>
    </citation>
    <scope>NUCLEOTIDE SEQUENCE</scope>
    <source>
        <strain evidence="12">ZZ-2019</strain>
        <tissue evidence="12">Adductor muscle</tissue>
    </source>
</reference>
<keyword evidence="8" id="KW-0406">Ion transport</keyword>
<evidence type="ECO:0000256" key="5">
    <source>
        <dbReference type="ARBA" id="ARBA00022692"/>
    </source>
</evidence>
<accession>A0AA88XGL6</accession>
<evidence type="ECO:0000313" key="12">
    <source>
        <dbReference type="EMBL" id="KAK3084138.1"/>
    </source>
</evidence>
<comment type="caution">
    <text evidence="12">The sequence shown here is derived from an EMBL/GenBank/DDBJ whole genome shotgun (WGS) entry which is preliminary data.</text>
</comment>
<sequence length="248" mass="27907">MTPLLFSGASNDPTSMNSSYASGSGSSHPVSFFLSIVFGIVLNLPLLVCDLVLNFILEDNSQVLTAWQSIVLLYKMVMLVMAIAIFVHLSKIAVPDGHSKKLAANEYILIFSAAGSVALLTFGIIAGIQTRNLKGDLALADSLVDIVTIYVQTVLVIHSERKRRRTDVSIRTCCATEHLIILLSICNFVFWVTDSFIDFKYKKDLHIEECYFGKTTWNKVREILFPILIFYRFHVSIDLYGFFCKFRN</sequence>
<keyword evidence="6" id="KW-0375">Hydrogen ion transport</keyword>
<comment type="similarity">
    <text evidence="2">Belongs to the otopetrin family.</text>
</comment>
<evidence type="ECO:0000256" key="2">
    <source>
        <dbReference type="ARBA" id="ARBA00006513"/>
    </source>
</evidence>